<evidence type="ECO:0000256" key="1">
    <source>
        <dbReference type="ARBA" id="ARBA00023122"/>
    </source>
</evidence>
<evidence type="ECO:0000313" key="5">
    <source>
        <dbReference type="Proteomes" id="UP000824208"/>
    </source>
</evidence>
<keyword evidence="1 2" id="KW-0129">CBS domain</keyword>
<dbReference type="PANTHER" id="PTHR43080">
    <property type="entry name" value="CBS DOMAIN-CONTAINING PROTEIN CBSX3, MITOCHONDRIAL"/>
    <property type="match status" value="1"/>
</dbReference>
<feature type="domain" description="CBS" evidence="3">
    <location>
        <begin position="73"/>
        <end position="128"/>
    </location>
</feature>
<proteinExistence type="predicted"/>
<dbReference type="SMART" id="SM00116">
    <property type="entry name" value="CBS"/>
    <property type="match status" value="2"/>
</dbReference>
<dbReference type="PANTHER" id="PTHR43080:SF2">
    <property type="entry name" value="CBS DOMAIN-CONTAINING PROTEIN"/>
    <property type="match status" value="1"/>
</dbReference>
<protein>
    <submittedName>
        <fullName evidence="4">CBS domain-containing protein</fullName>
    </submittedName>
</protein>
<accession>A0A9D2MBQ0</accession>
<comment type="caution">
    <text evidence="4">The sequence shown here is derived from an EMBL/GenBank/DDBJ whole genome shotgun (WGS) entry which is preliminary data.</text>
</comment>
<dbReference type="InterPro" id="IPR051257">
    <property type="entry name" value="Diverse_CBS-Domain"/>
</dbReference>
<sequence>MLVKDLMTTQVVTITPGESTALAARLLSRYDLGALPVCQNDGRLRGIVTDRDLVLRCLAPGENPERVPVGDIMTRTCAWVSPRANVEEAARVMAEAQVRRLPVVEDRKVVGMLSLGDLARSRGCEMEAGEALAEIARGIKRPAVPPRRLKDPAEET</sequence>
<evidence type="ECO:0000256" key="2">
    <source>
        <dbReference type="PROSITE-ProRule" id="PRU00703"/>
    </source>
</evidence>
<dbReference type="CDD" id="cd04622">
    <property type="entry name" value="CBS_pair_HRP1_like"/>
    <property type="match status" value="1"/>
</dbReference>
<dbReference type="Gene3D" id="3.10.580.10">
    <property type="entry name" value="CBS-domain"/>
    <property type="match status" value="1"/>
</dbReference>
<evidence type="ECO:0000259" key="3">
    <source>
        <dbReference type="PROSITE" id="PS51371"/>
    </source>
</evidence>
<reference evidence="4" key="2">
    <citation type="submission" date="2021-04" db="EMBL/GenBank/DDBJ databases">
        <authorList>
            <person name="Gilroy R."/>
        </authorList>
    </citation>
    <scope>NUCLEOTIDE SEQUENCE</scope>
    <source>
        <strain evidence="4">CHK189-11263</strain>
    </source>
</reference>
<dbReference type="InterPro" id="IPR000644">
    <property type="entry name" value="CBS_dom"/>
</dbReference>
<evidence type="ECO:0000313" key="4">
    <source>
        <dbReference type="EMBL" id="HJB57442.1"/>
    </source>
</evidence>
<feature type="domain" description="CBS" evidence="3">
    <location>
        <begin position="7"/>
        <end position="65"/>
    </location>
</feature>
<dbReference type="SUPFAM" id="SSF54631">
    <property type="entry name" value="CBS-domain pair"/>
    <property type="match status" value="1"/>
</dbReference>
<dbReference type="InterPro" id="IPR046342">
    <property type="entry name" value="CBS_dom_sf"/>
</dbReference>
<reference evidence="4" key="1">
    <citation type="journal article" date="2021" name="PeerJ">
        <title>Extensive microbial diversity within the chicken gut microbiome revealed by metagenomics and culture.</title>
        <authorList>
            <person name="Gilroy R."/>
            <person name="Ravi A."/>
            <person name="Getino M."/>
            <person name="Pursley I."/>
            <person name="Horton D.L."/>
            <person name="Alikhan N.F."/>
            <person name="Baker D."/>
            <person name="Gharbi K."/>
            <person name="Hall N."/>
            <person name="Watson M."/>
            <person name="Adriaenssens E.M."/>
            <person name="Foster-Nyarko E."/>
            <person name="Jarju S."/>
            <person name="Secka A."/>
            <person name="Antonio M."/>
            <person name="Oren A."/>
            <person name="Chaudhuri R.R."/>
            <person name="La Ragione R."/>
            <person name="Hildebrand F."/>
            <person name="Pallen M.J."/>
        </authorList>
    </citation>
    <scope>NUCLEOTIDE SEQUENCE</scope>
    <source>
        <strain evidence="4">CHK189-11263</strain>
    </source>
</reference>
<dbReference type="EMBL" id="DWYC01000068">
    <property type="protein sequence ID" value="HJB57442.1"/>
    <property type="molecule type" value="Genomic_DNA"/>
</dbReference>
<dbReference type="AlphaFoldDB" id="A0A9D2MBQ0"/>
<dbReference type="PROSITE" id="PS51371">
    <property type="entry name" value="CBS"/>
    <property type="match status" value="2"/>
</dbReference>
<dbReference type="Proteomes" id="UP000824208">
    <property type="component" value="Unassembled WGS sequence"/>
</dbReference>
<dbReference type="Pfam" id="PF00571">
    <property type="entry name" value="CBS"/>
    <property type="match status" value="2"/>
</dbReference>
<organism evidence="4 5">
    <name type="scientific">Candidatus Flavonifractor intestinipullorum</name>
    <dbReference type="NCBI Taxonomy" id="2838587"/>
    <lineage>
        <taxon>Bacteria</taxon>
        <taxon>Bacillati</taxon>
        <taxon>Bacillota</taxon>
        <taxon>Clostridia</taxon>
        <taxon>Eubacteriales</taxon>
        <taxon>Oscillospiraceae</taxon>
        <taxon>Flavonifractor</taxon>
    </lineage>
</organism>
<gene>
    <name evidence="4" type="ORF">H9714_07815</name>
</gene>
<name>A0A9D2MBQ0_9FIRM</name>